<reference evidence="3" key="1">
    <citation type="submission" date="2018-07" db="EMBL/GenBank/DDBJ databases">
        <title>Streptacidiphilus bronchialis DSM 106435 chromosome.</title>
        <authorList>
            <person name="Batra D."/>
            <person name="Gulvik C.A."/>
        </authorList>
    </citation>
    <scope>NUCLEOTIDE SEQUENCE [LARGE SCALE GENOMIC DNA]</scope>
    <source>
        <strain evidence="3">DSM 106435</strain>
    </source>
</reference>
<evidence type="ECO:0000313" key="3">
    <source>
        <dbReference type="Proteomes" id="UP000249340"/>
    </source>
</evidence>
<name>A0A345STK2_9ACTN</name>
<keyword evidence="3" id="KW-1185">Reference proteome</keyword>
<dbReference type="EMBL" id="CP031264">
    <property type="protein sequence ID" value="AXI77057.1"/>
    <property type="molecule type" value="Genomic_DNA"/>
</dbReference>
<feature type="transmembrane region" description="Helical" evidence="1">
    <location>
        <begin position="501"/>
        <end position="525"/>
    </location>
</feature>
<keyword evidence="1" id="KW-1133">Transmembrane helix</keyword>
<evidence type="ECO:0000313" key="2">
    <source>
        <dbReference type="EMBL" id="AXI77057.1"/>
    </source>
</evidence>
<proteinExistence type="predicted"/>
<dbReference type="RefSeq" id="WP_111492168.1">
    <property type="nucleotide sequence ID" value="NZ_CP031264.1"/>
</dbReference>
<sequence>MAEPPEGWSEPECRLWEAYRRGEVLDLRVGVPEDDHPVTGGAWGPERTVRAGVLAHLLLDGPPSEPGRVASLKLTGAYVTGGLDLAGGEVSAYVELRGCRFERKVLMSECRAGTVRLVGCLIPRLEASRLVTEGDLHLPRSVLTGGLRLTDARIGTDLLLNQATVGGDRNGRAIAADGLTVSQDLEAELIRCTGEISLRSARIGGRLSLRGSSLRVRSGRLCLNAARISVEHTLYLSRCWLTGWTASGSDYGSGYGERPTEPAEPSASVPFRARGGVRLDDGRFGNACLIDQAEFLLGPDQELSLRRIQTPELRFCLSRTPTGRVSLSRARVGNLIDAPESWPGGGRVGLTGFTYESLRPAAGFPLAKRIAWLDNALGEFRPEPYEQLAAALRRDGLDEDARAVQLAKHRRRRAALPPLGRVWGRLQDITVGYGYRPARAALWMALVWALGAAWFAGHPPQPLKPDEAPHWNAALYAMDLLLPLIDLGQDSAWKPSGADQWAATALILLGWVLATTVAAGATRLLRRG</sequence>
<keyword evidence="1" id="KW-0812">Transmembrane</keyword>
<accession>A0A345STK2</accession>
<keyword evidence="1" id="KW-0472">Membrane</keyword>
<protein>
    <submittedName>
        <fullName evidence="2">Oxidoreductase</fullName>
    </submittedName>
</protein>
<dbReference type="AlphaFoldDB" id="A0A345STK2"/>
<organism evidence="2 3">
    <name type="scientific">Peterkaempfera bronchialis</name>
    <dbReference type="NCBI Taxonomy" id="2126346"/>
    <lineage>
        <taxon>Bacteria</taxon>
        <taxon>Bacillati</taxon>
        <taxon>Actinomycetota</taxon>
        <taxon>Actinomycetes</taxon>
        <taxon>Kitasatosporales</taxon>
        <taxon>Streptomycetaceae</taxon>
        <taxon>Peterkaempfera</taxon>
    </lineage>
</organism>
<gene>
    <name evidence="2" type="ORF">C7M71_005940</name>
</gene>
<evidence type="ECO:0000256" key="1">
    <source>
        <dbReference type="SAM" id="Phobius"/>
    </source>
</evidence>
<dbReference type="KEGG" id="stri:C7M71_005940"/>
<dbReference type="Proteomes" id="UP000249340">
    <property type="component" value="Chromosome"/>
</dbReference>
<dbReference type="OrthoDB" id="5194370at2"/>